<dbReference type="OrthoDB" id="1698854at2"/>
<reference evidence="3" key="1">
    <citation type="submission" date="2011-07" db="EMBL/GenBank/DDBJ databases">
        <title>Complete genome sequence of Acetobacterium woodii.</title>
        <authorList>
            <person name="Poehlein A."/>
            <person name="Schmidt S."/>
            <person name="Kaster A.-K."/>
            <person name="Goenrich M."/>
            <person name="Vollmers J."/>
            <person name="Thuermer A."/>
            <person name="Gottschalk G."/>
            <person name="Thauer R.K."/>
            <person name="Daniel R."/>
            <person name="Mueller V."/>
        </authorList>
    </citation>
    <scope>NUCLEOTIDE SEQUENCE [LARGE SCALE GENOMIC DNA]</scope>
    <source>
        <strain evidence="3">ATCC 29683 / DSM 1030 / JCM 2381 / KCTC 1655 / WB1</strain>
    </source>
</reference>
<evidence type="ECO:0008006" key="4">
    <source>
        <dbReference type="Google" id="ProtNLM"/>
    </source>
</evidence>
<dbReference type="Proteomes" id="UP000007177">
    <property type="component" value="Chromosome"/>
</dbReference>
<keyword evidence="1" id="KW-0812">Transmembrane</keyword>
<dbReference type="EMBL" id="CP002987">
    <property type="protein sequence ID" value="AFA48211.1"/>
    <property type="molecule type" value="Genomic_DNA"/>
</dbReference>
<evidence type="ECO:0000313" key="3">
    <source>
        <dbReference type="Proteomes" id="UP000007177"/>
    </source>
</evidence>
<accession>H6LFB1</accession>
<evidence type="ECO:0000313" key="2">
    <source>
        <dbReference type="EMBL" id="AFA48211.1"/>
    </source>
</evidence>
<dbReference type="InterPro" id="IPR012156">
    <property type="entry name" value="Cold_shock_CspA"/>
</dbReference>
<dbReference type="RefSeq" id="WP_014355814.1">
    <property type="nucleotide sequence ID" value="NC_016894.1"/>
</dbReference>
<dbReference type="HOGENOM" id="CLU_091970_3_0_9"/>
<keyword evidence="3" id="KW-1185">Reference proteome</keyword>
<feature type="transmembrane region" description="Helical" evidence="1">
    <location>
        <begin position="43"/>
        <end position="62"/>
    </location>
</feature>
<keyword evidence="1" id="KW-0472">Membrane</keyword>
<organism evidence="2 3">
    <name type="scientific">Acetobacterium woodii (strain ATCC 29683 / DSM 1030 / JCM 2381 / KCTC 1655 / WB1)</name>
    <dbReference type="NCBI Taxonomy" id="931626"/>
    <lineage>
        <taxon>Bacteria</taxon>
        <taxon>Bacillati</taxon>
        <taxon>Bacillota</taxon>
        <taxon>Clostridia</taxon>
        <taxon>Eubacteriales</taxon>
        <taxon>Eubacteriaceae</taxon>
        <taxon>Acetobacterium</taxon>
    </lineage>
</organism>
<dbReference type="KEGG" id="awo:Awo_c14270"/>
<dbReference type="eggNOG" id="COG3326">
    <property type="taxonomic scope" value="Bacteria"/>
</dbReference>
<dbReference type="PIRSF" id="PIRSF002599">
    <property type="entry name" value="Cold_shock_A"/>
    <property type="match status" value="1"/>
</dbReference>
<protein>
    <recommendedName>
        <fullName evidence="4">DUF1294 domain-containing protein</fullName>
    </recommendedName>
</protein>
<reference evidence="2 3" key="2">
    <citation type="journal article" date="2012" name="PLoS ONE">
        <title>An ancient pathway combining carbon dioxide fixation with the generation and utilization of a sodium ion gradient for ATP synthesis.</title>
        <authorList>
            <person name="Poehlein A."/>
            <person name="Schmidt S."/>
            <person name="Kaster A.K."/>
            <person name="Goenrich M."/>
            <person name="Vollmers J."/>
            <person name="Thurmer A."/>
            <person name="Bertsch J."/>
            <person name="Schuchmann K."/>
            <person name="Voigt B."/>
            <person name="Hecker M."/>
            <person name="Daniel R."/>
            <person name="Thauer R.K."/>
            <person name="Gottschalk G."/>
            <person name="Muller V."/>
        </authorList>
    </citation>
    <scope>NUCLEOTIDE SEQUENCE [LARGE SCALE GENOMIC DNA]</scope>
    <source>
        <strain evidence="3">ATCC 29683 / DSM 1030 / JCM 2381 / KCTC 1655 / WB1</strain>
    </source>
</reference>
<evidence type="ECO:0000256" key="1">
    <source>
        <dbReference type="SAM" id="Phobius"/>
    </source>
</evidence>
<proteinExistence type="predicted"/>
<dbReference type="InterPro" id="IPR010718">
    <property type="entry name" value="DUF1294"/>
</dbReference>
<keyword evidence="1" id="KW-1133">Transmembrane helix</keyword>
<feature type="transmembrane region" description="Helical" evidence="1">
    <location>
        <begin position="68"/>
        <end position="90"/>
    </location>
</feature>
<dbReference type="AlphaFoldDB" id="H6LFB1"/>
<dbReference type="Pfam" id="PF06961">
    <property type="entry name" value="DUF1294"/>
    <property type="match status" value="1"/>
</dbReference>
<name>H6LFB1_ACEWD</name>
<dbReference type="STRING" id="931626.Awo_c14270"/>
<sequence>MNNFIIGIIVYVVSINLITFTLFGNDKRRSQKGGWRISEKTLLGLCVIGGAVGGFLGMRVFHHKTKHFQFFLGIPIIFILQVGIIIFLLVRRIY</sequence>
<gene>
    <name evidence="2" type="ordered locus">Awo_c14270</name>
</gene>
<feature type="transmembrane region" description="Helical" evidence="1">
    <location>
        <begin position="6"/>
        <end position="23"/>
    </location>
</feature>
<dbReference type="GO" id="GO:0003676">
    <property type="term" value="F:nucleic acid binding"/>
    <property type="evidence" value="ECO:0007669"/>
    <property type="project" value="InterPro"/>
</dbReference>